<dbReference type="Pfam" id="PF20454">
    <property type="entry name" value="GpA_nuclease"/>
    <property type="match status" value="1"/>
</dbReference>
<name>X0U0P2_9ZZZZ</name>
<gene>
    <name evidence="2" type="ORF">S01H1_18604</name>
</gene>
<dbReference type="AlphaFoldDB" id="X0U0P2"/>
<dbReference type="EMBL" id="BARS01009960">
    <property type="protein sequence ID" value="GAF81995.1"/>
    <property type="molecule type" value="Genomic_DNA"/>
</dbReference>
<feature type="non-terminal residue" evidence="2">
    <location>
        <position position="325"/>
    </location>
</feature>
<dbReference type="InterPro" id="IPR046454">
    <property type="entry name" value="GpA_endonuclease"/>
</dbReference>
<protein>
    <recommendedName>
        <fullName evidence="1">Terminase large subunit GpA endonuclease domain-containing protein</fullName>
    </recommendedName>
</protein>
<dbReference type="GO" id="GO:0004519">
    <property type="term" value="F:endonuclease activity"/>
    <property type="evidence" value="ECO:0007669"/>
    <property type="project" value="InterPro"/>
</dbReference>
<sequence length="325" mass="36724">MSWPERYNPDEVSALQHAFNIKLDRGEPAFWSEYQNEPMDESSEGGTELTADDILAKISGSERGEVPVTCSLLTMFVDIQQRVLYWIVVAWENDFSGYVIDYGTEPEQKVPYFTMSEITRTLARAAPGAGLEGSIRAGLERLSKRTVGREWRQEGGGKMEIDLCLVDANWSTSTDLVYQFSRQTEYRGVIMPSHGRYVGASSKAFLEYAKKKGDRVGLNWRIAAPGSKRAIRYALYDSNWWKSFVHARLATALGDPGCMSLFGRQKRKNHHQLLADHLTSEYRILTEGRGRTVDEWKQYAVHRDNHWLDGVVGCAVGASIRGATR</sequence>
<organism evidence="2">
    <name type="scientific">marine sediment metagenome</name>
    <dbReference type="NCBI Taxonomy" id="412755"/>
    <lineage>
        <taxon>unclassified sequences</taxon>
        <taxon>metagenomes</taxon>
        <taxon>ecological metagenomes</taxon>
    </lineage>
</organism>
<feature type="domain" description="Terminase large subunit GpA endonuclease" evidence="1">
    <location>
        <begin position="46"/>
        <end position="322"/>
    </location>
</feature>
<reference evidence="2" key="1">
    <citation type="journal article" date="2014" name="Front. Microbiol.">
        <title>High frequency of phylogenetically diverse reductive dehalogenase-homologous genes in deep subseafloor sedimentary metagenomes.</title>
        <authorList>
            <person name="Kawai M."/>
            <person name="Futagami T."/>
            <person name="Toyoda A."/>
            <person name="Takaki Y."/>
            <person name="Nishi S."/>
            <person name="Hori S."/>
            <person name="Arai W."/>
            <person name="Tsubouchi T."/>
            <person name="Morono Y."/>
            <person name="Uchiyama I."/>
            <person name="Ito T."/>
            <person name="Fujiyama A."/>
            <person name="Inagaki F."/>
            <person name="Takami H."/>
        </authorList>
    </citation>
    <scope>NUCLEOTIDE SEQUENCE</scope>
    <source>
        <strain evidence="2">Expedition CK06-06</strain>
    </source>
</reference>
<evidence type="ECO:0000313" key="2">
    <source>
        <dbReference type="EMBL" id="GAF81995.1"/>
    </source>
</evidence>
<evidence type="ECO:0000259" key="1">
    <source>
        <dbReference type="Pfam" id="PF20454"/>
    </source>
</evidence>
<accession>X0U0P2</accession>
<comment type="caution">
    <text evidence="2">The sequence shown here is derived from an EMBL/GenBank/DDBJ whole genome shotgun (WGS) entry which is preliminary data.</text>
</comment>
<proteinExistence type="predicted"/>